<feature type="region of interest" description="Disordered" evidence="1">
    <location>
        <begin position="271"/>
        <end position="310"/>
    </location>
</feature>
<dbReference type="SUPFAM" id="SSF57667">
    <property type="entry name" value="beta-beta-alpha zinc fingers"/>
    <property type="match status" value="1"/>
</dbReference>
<keyword evidence="2" id="KW-1133">Transmembrane helix</keyword>
<keyword evidence="5" id="KW-1185">Reference proteome</keyword>
<dbReference type="PANTHER" id="PTHR13182">
    <property type="entry name" value="ZINC FINGER PROTEIN 622"/>
    <property type="match status" value="1"/>
</dbReference>
<dbReference type="PROSITE" id="PS00028">
    <property type="entry name" value="ZINC_FINGER_C2H2_1"/>
    <property type="match status" value="1"/>
</dbReference>
<accession>K0TLW5</accession>
<comment type="caution">
    <text evidence="4">The sequence shown here is derived from an EMBL/GenBank/DDBJ whole genome shotgun (WGS) entry which is preliminary data.</text>
</comment>
<dbReference type="Pfam" id="PF12756">
    <property type="entry name" value="zf-C2H2_2"/>
    <property type="match status" value="1"/>
</dbReference>
<dbReference type="eggNOG" id="KOG2785">
    <property type="taxonomic scope" value="Eukaryota"/>
</dbReference>
<evidence type="ECO:0000313" key="4">
    <source>
        <dbReference type="EMBL" id="EJK72192.1"/>
    </source>
</evidence>
<feature type="region of interest" description="Disordered" evidence="1">
    <location>
        <begin position="64"/>
        <end position="151"/>
    </location>
</feature>
<feature type="compositionally biased region" description="Basic and acidic residues" evidence="1">
    <location>
        <begin position="409"/>
        <end position="418"/>
    </location>
</feature>
<feature type="compositionally biased region" description="Acidic residues" evidence="1">
    <location>
        <begin position="271"/>
        <end position="289"/>
    </location>
</feature>
<feature type="compositionally biased region" description="Basic and acidic residues" evidence="1">
    <location>
        <begin position="64"/>
        <end position="85"/>
    </location>
</feature>
<dbReference type="OrthoDB" id="19329at2759"/>
<protein>
    <recommendedName>
        <fullName evidence="3">C2H2-type domain-containing protein</fullName>
    </recommendedName>
</protein>
<evidence type="ECO:0000256" key="1">
    <source>
        <dbReference type="SAM" id="MobiDB-lite"/>
    </source>
</evidence>
<feature type="domain" description="C2H2-type" evidence="3">
    <location>
        <begin position="203"/>
        <end position="225"/>
    </location>
</feature>
<dbReference type="AlphaFoldDB" id="K0TLW5"/>
<dbReference type="InterPro" id="IPR040025">
    <property type="entry name" value="Znf622/Rei1/Reh1"/>
</dbReference>
<evidence type="ECO:0000259" key="3">
    <source>
        <dbReference type="PROSITE" id="PS00028"/>
    </source>
</evidence>
<dbReference type="EMBL" id="AGNL01006231">
    <property type="protein sequence ID" value="EJK72192.1"/>
    <property type="molecule type" value="Genomic_DNA"/>
</dbReference>
<keyword evidence="2" id="KW-0472">Membrane</keyword>
<gene>
    <name evidence="4" type="ORF">THAOC_06301</name>
</gene>
<evidence type="ECO:0000313" key="5">
    <source>
        <dbReference type="Proteomes" id="UP000266841"/>
    </source>
</evidence>
<dbReference type="GO" id="GO:0042273">
    <property type="term" value="P:ribosomal large subunit biogenesis"/>
    <property type="evidence" value="ECO:0007669"/>
    <property type="project" value="TreeGrafter"/>
</dbReference>
<proteinExistence type="predicted"/>
<dbReference type="InterPro" id="IPR013087">
    <property type="entry name" value="Znf_C2H2_type"/>
</dbReference>
<feature type="compositionally biased region" description="Low complexity" evidence="1">
    <location>
        <begin position="355"/>
        <end position="364"/>
    </location>
</feature>
<name>K0TLW5_THAOC</name>
<keyword evidence="2" id="KW-0812">Transmembrane</keyword>
<sequence>MAPSPVAPSLTSTTAPGKAFASRAELQDHYKSDWHRYNLKRRDAGLPMLNEEDFTVRYEAAVALRKEREGREERSGVDHRKDKTTKSKKSKKGQQQKKSNKRQPAFAKRNEAIAVESSEADEGSAMQEDEAADGVSNQAMEEEAPEINPSQCLFDNHISSSPVLNLKYMADKYSFFLPDADYCNDLEGLLGYCNEKVRIGNVCLYCQKMFGSAEAVLGHMRDKSHCKLAYESGVDLDEFDVFYDYERLNADSGLGTKSPNANGETMAAVVEGDEEDGEDWEDVSDEEMSESQGDGSSMDEDDDFYDGYEREGPGEVLQAALRARSVGEGGGPPREGGGGGPPPRRAGGEPEPPEGGRAPATGRRTAPRRARRYGKAVRLGAHGTERRGDTGPVRRAGRLHVAEPVQVPRRREEAEEGGRAGAEAAVQDQDEHEQDGQEGQQADERGQRRTCQEIGTHAGLGAGVKNIALVSLPLAAPAHPPRSAPVVPHLPPALSPPVFPPRLESRVELHPYKAPVEPRPRQVGHRCERVDPVAELDEGEAARDLLEAVEPYVHRPDWPGLLEVPAEVGRPSREGEVADVHGRRPRKGYHLALRIVVMAPVPVQLLLLGICVDQIGSARYRRELDSGGGHATAAAQTQCVPQLIDRELLILHV</sequence>
<feature type="compositionally biased region" description="Basic residues" evidence="1">
    <location>
        <begin position="86"/>
        <end position="101"/>
    </location>
</feature>
<evidence type="ECO:0000256" key="2">
    <source>
        <dbReference type="SAM" id="Phobius"/>
    </source>
</evidence>
<dbReference type="InterPro" id="IPR041661">
    <property type="entry name" value="ZN622/Rei1/Reh1_Znf-C2H2"/>
</dbReference>
<feature type="compositionally biased region" description="Acidic residues" evidence="1">
    <location>
        <begin position="118"/>
        <end position="132"/>
    </location>
</feature>
<dbReference type="Proteomes" id="UP000266841">
    <property type="component" value="Unassembled WGS sequence"/>
</dbReference>
<feature type="compositionally biased region" description="Acidic residues" evidence="1">
    <location>
        <begin position="297"/>
        <end position="306"/>
    </location>
</feature>
<feature type="compositionally biased region" description="Gly residues" evidence="1">
    <location>
        <begin position="327"/>
        <end position="339"/>
    </location>
</feature>
<reference evidence="4 5" key="1">
    <citation type="journal article" date="2012" name="Genome Biol.">
        <title>Genome and low-iron response of an oceanic diatom adapted to chronic iron limitation.</title>
        <authorList>
            <person name="Lommer M."/>
            <person name="Specht M."/>
            <person name="Roy A.S."/>
            <person name="Kraemer L."/>
            <person name="Andreson R."/>
            <person name="Gutowska M.A."/>
            <person name="Wolf J."/>
            <person name="Bergner S.V."/>
            <person name="Schilhabel M.B."/>
            <person name="Klostermeier U.C."/>
            <person name="Beiko R.G."/>
            <person name="Rosenstiel P."/>
            <person name="Hippler M."/>
            <person name="Laroche J."/>
        </authorList>
    </citation>
    <scope>NUCLEOTIDE SEQUENCE [LARGE SCALE GENOMIC DNA]</scope>
    <source>
        <strain evidence="4 5">CCMP1005</strain>
    </source>
</reference>
<dbReference type="InterPro" id="IPR036236">
    <property type="entry name" value="Znf_C2H2_sf"/>
</dbReference>
<feature type="transmembrane region" description="Helical" evidence="2">
    <location>
        <begin position="591"/>
        <end position="612"/>
    </location>
</feature>
<feature type="compositionally biased region" description="Basic residues" evidence="1">
    <location>
        <begin position="365"/>
        <end position="375"/>
    </location>
</feature>
<dbReference type="PANTHER" id="PTHR13182:SF8">
    <property type="entry name" value="CYTOPLASMIC 60S SUBUNIT BIOGENESIS FACTOR ZNF622"/>
    <property type="match status" value="1"/>
</dbReference>
<dbReference type="GO" id="GO:0030687">
    <property type="term" value="C:preribosome, large subunit precursor"/>
    <property type="evidence" value="ECO:0007669"/>
    <property type="project" value="TreeGrafter"/>
</dbReference>
<feature type="region of interest" description="Disordered" evidence="1">
    <location>
        <begin position="1"/>
        <end position="20"/>
    </location>
</feature>
<feature type="region of interest" description="Disordered" evidence="1">
    <location>
        <begin position="325"/>
        <end position="449"/>
    </location>
</feature>
<organism evidence="4 5">
    <name type="scientific">Thalassiosira oceanica</name>
    <name type="common">Marine diatom</name>
    <dbReference type="NCBI Taxonomy" id="159749"/>
    <lineage>
        <taxon>Eukaryota</taxon>
        <taxon>Sar</taxon>
        <taxon>Stramenopiles</taxon>
        <taxon>Ochrophyta</taxon>
        <taxon>Bacillariophyta</taxon>
        <taxon>Coscinodiscophyceae</taxon>
        <taxon>Thalassiosirophycidae</taxon>
        <taxon>Thalassiosirales</taxon>
        <taxon>Thalassiosiraceae</taxon>
        <taxon>Thalassiosira</taxon>
    </lineage>
</organism>